<dbReference type="EMBL" id="PEXA01000045">
    <property type="protein sequence ID" value="PIU33178.1"/>
    <property type="molecule type" value="Genomic_DNA"/>
</dbReference>
<dbReference type="AlphaFoldDB" id="A0A2M6YPW7"/>
<keyword evidence="1" id="KW-1133">Transmembrane helix</keyword>
<evidence type="ECO:0000256" key="1">
    <source>
        <dbReference type="SAM" id="Phobius"/>
    </source>
</evidence>
<reference evidence="3" key="1">
    <citation type="submission" date="2017-09" db="EMBL/GenBank/DDBJ databases">
        <title>Depth-based differentiation of microbial function through sediment-hosted aquifers and enrichment of novel symbionts in the deep terrestrial subsurface.</title>
        <authorList>
            <person name="Probst A.J."/>
            <person name="Ladd B."/>
            <person name="Jarett J.K."/>
            <person name="Geller-Mcgrath D.E."/>
            <person name="Sieber C.M.K."/>
            <person name="Emerson J.B."/>
            <person name="Anantharaman K."/>
            <person name="Thomas B.C."/>
            <person name="Malmstrom R."/>
            <person name="Stieglmeier M."/>
            <person name="Klingl A."/>
            <person name="Woyke T."/>
            <person name="Ryan C.M."/>
            <person name="Banfield J.F."/>
        </authorList>
    </citation>
    <scope>NUCLEOTIDE SEQUENCE [LARGE SCALE GENOMIC DNA]</scope>
</reference>
<proteinExistence type="predicted"/>
<evidence type="ECO:0000313" key="2">
    <source>
        <dbReference type="EMBL" id="PIU33178.1"/>
    </source>
</evidence>
<feature type="transmembrane region" description="Helical" evidence="1">
    <location>
        <begin position="12"/>
        <end position="36"/>
    </location>
</feature>
<organism evidence="2 3">
    <name type="scientific">Candidatus Shapirobacteria bacterium CG07_land_8_20_14_0_80_39_12</name>
    <dbReference type="NCBI Taxonomy" id="1974480"/>
    <lineage>
        <taxon>Bacteria</taxon>
        <taxon>Candidatus Shapironibacteriota</taxon>
    </lineage>
</organism>
<accession>A0A2M6YPW7</accession>
<name>A0A2M6YPW7_9BACT</name>
<dbReference type="Proteomes" id="UP000229559">
    <property type="component" value="Unassembled WGS sequence"/>
</dbReference>
<evidence type="ECO:0000313" key="3">
    <source>
        <dbReference type="Proteomes" id="UP000229559"/>
    </source>
</evidence>
<keyword evidence="1" id="KW-0472">Membrane</keyword>
<sequence>MPEIFKTARKKFLIPLIIVFSFVLPLLFLILGVVIFKASNRFAQTLKEKGVNIEERLIPSQILKNKSQYHEQKIWLRGQVNLSPIVCEKKECPAEDNCCGCPNERDLYLYDAGTILKTGGQEKLKMKDIFTGKALCQRKTGSCDYNCGGWIKGALYDVYGRFFAEPAPPGWQMSLNYYFEVENKELVKKINFSENFVNFINEIKGKLQNWRSSGQYVLP</sequence>
<protein>
    <submittedName>
        <fullName evidence="2">Uncharacterized protein</fullName>
    </submittedName>
</protein>
<gene>
    <name evidence="2" type="ORF">COT04_01445</name>
</gene>
<keyword evidence="1" id="KW-0812">Transmembrane</keyword>
<comment type="caution">
    <text evidence="2">The sequence shown here is derived from an EMBL/GenBank/DDBJ whole genome shotgun (WGS) entry which is preliminary data.</text>
</comment>